<dbReference type="InParanoid" id="C3ZFH1"/>
<reference evidence="7" key="1">
    <citation type="journal article" date="2008" name="Nature">
        <title>The amphioxus genome and the evolution of the chordate karyotype.</title>
        <authorList>
            <consortium name="US DOE Joint Genome Institute (JGI-PGF)"/>
            <person name="Putnam N.H."/>
            <person name="Butts T."/>
            <person name="Ferrier D.E.K."/>
            <person name="Furlong R.F."/>
            <person name="Hellsten U."/>
            <person name="Kawashima T."/>
            <person name="Robinson-Rechavi M."/>
            <person name="Shoguchi E."/>
            <person name="Terry A."/>
            <person name="Yu J.-K."/>
            <person name="Benito-Gutierrez E.L."/>
            <person name="Dubchak I."/>
            <person name="Garcia-Fernandez J."/>
            <person name="Gibson-Brown J.J."/>
            <person name="Grigoriev I.V."/>
            <person name="Horton A.C."/>
            <person name="de Jong P.J."/>
            <person name="Jurka J."/>
            <person name="Kapitonov V.V."/>
            <person name="Kohara Y."/>
            <person name="Kuroki Y."/>
            <person name="Lindquist E."/>
            <person name="Lucas S."/>
            <person name="Osoegawa K."/>
            <person name="Pennacchio L.A."/>
            <person name="Salamov A.A."/>
            <person name="Satou Y."/>
            <person name="Sauka-Spengler T."/>
            <person name="Schmutz J."/>
            <person name="Shin-I T."/>
            <person name="Toyoda A."/>
            <person name="Bronner-Fraser M."/>
            <person name="Fujiyama A."/>
            <person name="Holland L.Z."/>
            <person name="Holland P.W.H."/>
            <person name="Satoh N."/>
            <person name="Rokhsar D.S."/>
        </authorList>
    </citation>
    <scope>NUCLEOTIDE SEQUENCE [LARGE SCALE GENOMIC DNA]</scope>
    <source>
        <strain evidence="7">S238N-H82</strain>
        <tissue evidence="7">Testes</tissue>
    </source>
</reference>
<keyword evidence="5" id="KW-1133">Transmembrane helix</keyword>
<dbReference type="FunFam" id="3.10.100.10:FF:000103">
    <property type="entry name" value="Uncharacterized protein"/>
    <property type="match status" value="1"/>
</dbReference>
<dbReference type="InterPro" id="IPR001304">
    <property type="entry name" value="C-type_lectin-like"/>
</dbReference>
<dbReference type="EMBL" id="GG666613">
    <property type="protein sequence ID" value="EEN48725.1"/>
    <property type="molecule type" value="Genomic_DNA"/>
</dbReference>
<proteinExistence type="predicted"/>
<feature type="compositionally biased region" description="Polar residues" evidence="4">
    <location>
        <begin position="38"/>
        <end position="49"/>
    </location>
</feature>
<keyword evidence="2" id="KW-1015">Disulfide bond</keyword>
<dbReference type="SUPFAM" id="SSF56436">
    <property type="entry name" value="C-type lectin-like"/>
    <property type="match status" value="1"/>
</dbReference>
<evidence type="ECO:0000256" key="3">
    <source>
        <dbReference type="SAM" id="Coils"/>
    </source>
</evidence>
<dbReference type="InterPro" id="IPR051663">
    <property type="entry name" value="CLec_Tetranectin-domain"/>
</dbReference>
<dbReference type="Gene3D" id="3.10.100.10">
    <property type="entry name" value="Mannose-Binding Protein A, subunit A"/>
    <property type="match status" value="1"/>
</dbReference>
<feature type="compositionally biased region" description="Basic and acidic residues" evidence="4">
    <location>
        <begin position="106"/>
        <end position="134"/>
    </location>
</feature>
<dbReference type="PANTHER" id="PTHR22799">
    <property type="entry name" value="TETRANECTIN-RELATED"/>
    <property type="match status" value="1"/>
</dbReference>
<name>C3ZFH1_BRAFL</name>
<accession>C3ZFH1</accession>
<evidence type="ECO:0000313" key="7">
    <source>
        <dbReference type="EMBL" id="EEN48725.1"/>
    </source>
</evidence>
<dbReference type="SMART" id="SM00034">
    <property type="entry name" value="CLECT"/>
    <property type="match status" value="1"/>
</dbReference>
<evidence type="ECO:0000256" key="5">
    <source>
        <dbReference type="SAM" id="Phobius"/>
    </source>
</evidence>
<feature type="compositionally biased region" description="Basic and acidic residues" evidence="4">
    <location>
        <begin position="53"/>
        <end position="65"/>
    </location>
</feature>
<feature type="domain" description="C-type lectin" evidence="6">
    <location>
        <begin position="232"/>
        <end position="353"/>
    </location>
</feature>
<dbReference type="STRING" id="7739.C3ZFH1"/>
<evidence type="ECO:0000256" key="2">
    <source>
        <dbReference type="ARBA" id="ARBA00023157"/>
    </source>
</evidence>
<evidence type="ECO:0000259" key="6">
    <source>
        <dbReference type="PROSITE" id="PS50041"/>
    </source>
</evidence>
<dbReference type="InterPro" id="IPR016186">
    <property type="entry name" value="C-type_lectin-like/link_sf"/>
</dbReference>
<dbReference type="PROSITE" id="PS50041">
    <property type="entry name" value="C_TYPE_LECTIN_2"/>
    <property type="match status" value="1"/>
</dbReference>
<feature type="region of interest" description="Disordered" evidence="4">
    <location>
        <begin position="1"/>
        <end position="134"/>
    </location>
</feature>
<keyword evidence="5" id="KW-0472">Membrane</keyword>
<dbReference type="eggNOG" id="KOG4297">
    <property type="taxonomic scope" value="Eukaryota"/>
</dbReference>
<dbReference type="AlphaFoldDB" id="C3ZFH1"/>
<gene>
    <name evidence="7" type="ORF">BRAFLDRAFT_67154</name>
</gene>
<dbReference type="PROSITE" id="PS00615">
    <property type="entry name" value="C_TYPE_LECTIN_1"/>
    <property type="match status" value="1"/>
</dbReference>
<dbReference type="Pfam" id="PF00059">
    <property type="entry name" value="Lectin_C"/>
    <property type="match status" value="1"/>
</dbReference>
<organism>
    <name type="scientific">Branchiostoma floridae</name>
    <name type="common">Florida lancelet</name>
    <name type="synonym">Amphioxus</name>
    <dbReference type="NCBI Taxonomy" id="7739"/>
    <lineage>
        <taxon>Eukaryota</taxon>
        <taxon>Metazoa</taxon>
        <taxon>Chordata</taxon>
        <taxon>Cephalochordata</taxon>
        <taxon>Leptocardii</taxon>
        <taxon>Amphioxiformes</taxon>
        <taxon>Branchiostomatidae</taxon>
        <taxon>Branchiostoma</taxon>
    </lineage>
</organism>
<dbReference type="GO" id="GO:0030246">
    <property type="term" value="F:carbohydrate binding"/>
    <property type="evidence" value="ECO:0007669"/>
    <property type="project" value="UniProtKB-KW"/>
</dbReference>
<keyword evidence="3" id="KW-0175">Coiled coil</keyword>
<feature type="transmembrane region" description="Helical" evidence="5">
    <location>
        <begin position="161"/>
        <end position="182"/>
    </location>
</feature>
<sequence length="365" mass="40784">MSEQAEPTRSSFPSAGSGQTNRPLPQPPPVRQPKGASDQRQQNQGTSSDMYGEAERVYYTIKDEDLPPSLRGVGQKQASPKKVVETSGPPPHPTPVHQGCSRGRVRHDNGASDKLQEEQEDSSHAYRDGEDLKRHATYTSEGGASGRRSLCSFFRSHQSCMAAGIAVLLSLVAVGFAPLIFINKEEISQLSTTVEALKRDLEKERSRTATFEQRLHEISKTLPSCPKGYTVFRGICYKAFNIQKTFSEAAAACCEDGGTLAMPRDAETNDFLISLYKSVGNRAFWFGLHDQFEEGSFEWMDGSALGNYSSWGREQPNNGWGNQDCVYYNQYVSDWKNKWYDYRCDCEERFICQAVPGTSYNRTIS</sequence>
<dbReference type="CDD" id="cd00037">
    <property type="entry name" value="CLECT"/>
    <property type="match status" value="1"/>
</dbReference>
<feature type="compositionally biased region" description="Polar residues" evidence="4">
    <location>
        <begin position="1"/>
        <end position="21"/>
    </location>
</feature>
<dbReference type="InterPro" id="IPR016187">
    <property type="entry name" value="CTDL_fold"/>
</dbReference>
<dbReference type="InterPro" id="IPR018378">
    <property type="entry name" value="C-type_lectin_CS"/>
</dbReference>
<evidence type="ECO:0000256" key="1">
    <source>
        <dbReference type="ARBA" id="ARBA00022734"/>
    </source>
</evidence>
<keyword evidence="1" id="KW-0430">Lectin</keyword>
<dbReference type="PANTHER" id="PTHR22799:SF6">
    <property type="entry name" value="C-TYPE LECTIN DOMAIN FAMILY 4 MEMBER M-LIKE"/>
    <property type="match status" value="1"/>
</dbReference>
<feature type="coiled-coil region" evidence="3">
    <location>
        <begin position="187"/>
        <end position="214"/>
    </location>
</feature>
<evidence type="ECO:0000256" key="4">
    <source>
        <dbReference type="SAM" id="MobiDB-lite"/>
    </source>
</evidence>
<keyword evidence="5" id="KW-0812">Transmembrane</keyword>
<protein>
    <recommendedName>
        <fullName evidence="6">C-type lectin domain-containing protein</fullName>
    </recommendedName>
</protein>